<gene>
    <name evidence="3" type="ORF">Rhopal_004950-T1</name>
</gene>
<keyword evidence="4" id="KW-1185">Reference proteome</keyword>
<dbReference type="EMBL" id="BQKY01000010">
    <property type="protein sequence ID" value="GJN91925.1"/>
    <property type="molecule type" value="Genomic_DNA"/>
</dbReference>
<dbReference type="PANTHER" id="PTHR13261">
    <property type="entry name" value="BRCA2 AND CDKN1A INTERACTING PROTEIN"/>
    <property type="match status" value="1"/>
</dbReference>
<proteinExistence type="inferred from homology"/>
<sequence length="356" mass="38753">MGKKSQSAAAATGMDVDEPQRAPPAAGSKENKSKRRGREEDDDDDDDEDDGAGTDTEMLDVSFSFFDPQPQDYHSIKLLLSQLVQGDAQLLDLGAVTDLVLEQKLVGSTVKTDGGADDDKAAQGDPYAVLTVLNLNVHKEHKALSQLVSYLLSKLAPASPFHSQLSQLLAAAPDASTAAKPAHVGLVLSERLVNMPAQIVPPMYRMLDEELQWARDDKEPYHFSHLLFLSRVFRSSTSALDDDPNAALEASLVAEQSVRAAHRPRKKKSRAGQGAAGERDEERDWVYHAEDEVVQKLATHSHVFEYTNSRRQAGGVGGEAGEGDFGVHVRGQLLLVPWAKWGELVQGIDRLITMGV</sequence>
<name>A0AAV5GH58_9BASI</name>
<feature type="region of interest" description="Disordered" evidence="2">
    <location>
        <begin position="1"/>
        <end position="56"/>
    </location>
</feature>
<dbReference type="PANTHER" id="PTHR13261:SF0">
    <property type="entry name" value="BRCA2 AND CDKN1A-INTERACTING PROTEIN"/>
    <property type="match status" value="1"/>
</dbReference>
<dbReference type="Proteomes" id="UP001342314">
    <property type="component" value="Unassembled WGS sequence"/>
</dbReference>
<evidence type="ECO:0000313" key="4">
    <source>
        <dbReference type="Proteomes" id="UP001342314"/>
    </source>
</evidence>
<reference evidence="3 4" key="1">
    <citation type="submission" date="2021-12" db="EMBL/GenBank/DDBJ databases">
        <title>High titer production of polyol ester of fatty acids by Rhodotorula paludigena BS15 towards product separation-free biomass refinery.</title>
        <authorList>
            <person name="Mano J."/>
            <person name="Ono H."/>
            <person name="Tanaka T."/>
            <person name="Naito K."/>
            <person name="Sushida H."/>
            <person name="Ike M."/>
            <person name="Tokuyasu K."/>
            <person name="Kitaoka M."/>
        </authorList>
    </citation>
    <scope>NUCLEOTIDE SEQUENCE [LARGE SCALE GENOMIC DNA]</scope>
    <source>
        <strain evidence="3 4">BS15</strain>
    </source>
</reference>
<feature type="compositionally biased region" description="Acidic residues" evidence="2">
    <location>
        <begin position="40"/>
        <end position="52"/>
    </location>
</feature>
<comment type="similarity">
    <text evidence="1">Belongs to the BCP1 family.</text>
</comment>
<organism evidence="3 4">
    <name type="scientific">Rhodotorula paludigena</name>
    <dbReference type="NCBI Taxonomy" id="86838"/>
    <lineage>
        <taxon>Eukaryota</taxon>
        <taxon>Fungi</taxon>
        <taxon>Dikarya</taxon>
        <taxon>Basidiomycota</taxon>
        <taxon>Pucciniomycotina</taxon>
        <taxon>Microbotryomycetes</taxon>
        <taxon>Sporidiobolales</taxon>
        <taxon>Sporidiobolaceae</taxon>
        <taxon>Rhodotorula</taxon>
    </lineage>
</organism>
<dbReference type="Pfam" id="PF13862">
    <property type="entry name" value="BCCIP"/>
    <property type="match status" value="1"/>
</dbReference>
<protein>
    <recommendedName>
        <fullName evidence="5">Protein BCP1</fullName>
    </recommendedName>
</protein>
<evidence type="ECO:0000256" key="2">
    <source>
        <dbReference type="SAM" id="MobiDB-lite"/>
    </source>
</evidence>
<dbReference type="GO" id="GO:0005634">
    <property type="term" value="C:nucleus"/>
    <property type="evidence" value="ECO:0007669"/>
    <property type="project" value="TreeGrafter"/>
</dbReference>
<accession>A0AAV5GH58</accession>
<dbReference type="AlphaFoldDB" id="A0AAV5GH58"/>
<feature type="compositionally biased region" description="Basic residues" evidence="2">
    <location>
        <begin position="260"/>
        <end position="270"/>
    </location>
</feature>
<evidence type="ECO:0000313" key="3">
    <source>
        <dbReference type="EMBL" id="GJN91925.1"/>
    </source>
</evidence>
<dbReference type="InterPro" id="IPR025602">
    <property type="entry name" value="BCP1_family"/>
</dbReference>
<evidence type="ECO:0000256" key="1">
    <source>
        <dbReference type="ARBA" id="ARBA00006781"/>
    </source>
</evidence>
<dbReference type="PIRSF" id="PIRSF028983">
    <property type="entry name" value="BCP1"/>
    <property type="match status" value="1"/>
</dbReference>
<comment type="caution">
    <text evidence="3">The sequence shown here is derived from an EMBL/GenBank/DDBJ whole genome shotgun (WGS) entry which is preliminary data.</text>
</comment>
<evidence type="ECO:0008006" key="5">
    <source>
        <dbReference type="Google" id="ProtNLM"/>
    </source>
</evidence>
<feature type="region of interest" description="Disordered" evidence="2">
    <location>
        <begin position="259"/>
        <end position="282"/>
    </location>
</feature>